<feature type="transmembrane region" description="Helical" evidence="7">
    <location>
        <begin position="20"/>
        <end position="39"/>
    </location>
</feature>
<evidence type="ECO:0000256" key="7">
    <source>
        <dbReference type="SAM" id="Phobius"/>
    </source>
</evidence>
<dbReference type="PANTHER" id="PTHR43731">
    <property type="entry name" value="RHOMBOID PROTEASE"/>
    <property type="match status" value="1"/>
</dbReference>
<keyword evidence="5 7" id="KW-1133">Transmembrane helix</keyword>
<feature type="transmembrane region" description="Helical" evidence="7">
    <location>
        <begin position="175"/>
        <end position="193"/>
    </location>
</feature>
<evidence type="ECO:0000256" key="4">
    <source>
        <dbReference type="ARBA" id="ARBA00022801"/>
    </source>
</evidence>
<feature type="transmembrane region" description="Helical" evidence="7">
    <location>
        <begin position="143"/>
        <end position="163"/>
    </location>
</feature>
<feature type="domain" description="Peptidase S54 rhomboid" evidence="8">
    <location>
        <begin position="82"/>
        <end position="215"/>
    </location>
</feature>
<comment type="similarity">
    <text evidence="2">Belongs to the peptidase S54 family.</text>
</comment>
<dbReference type="GO" id="GO:0004252">
    <property type="term" value="F:serine-type endopeptidase activity"/>
    <property type="evidence" value="ECO:0007669"/>
    <property type="project" value="InterPro"/>
</dbReference>
<keyword evidence="10" id="KW-1185">Reference proteome</keyword>
<keyword evidence="9" id="KW-0645">Protease</keyword>
<evidence type="ECO:0000313" key="10">
    <source>
        <dbReference type="Proteomes" id="UP000612855"/>
    </source>
</evidence>
<dbReference type="RefSeq" id="WP_229737701.1">
    <property type="nucleotide sequence ID" value="NZ_BMFJ01000002.1"/>
</dbReference>
<dbReference type="Gene3D" id="1.20.1540.10">
    <property type="entry name" value="Rhomboid-like"/>
    <property type="match status" value="1"/>
</dbReference>
<organism evidence="9 10">
    <name type="scientific">Primorskyibacter flagellatus</name>
    <dbReference type="NCBI Taxonomy" id="1387277"/>
    <lineage>
        <taxon>Bacteria</taxon>
        <taxon>Pseudomonadati</taxon>
        <taxon>Pseudomonadota</taxon>
        <taxon>Alphaproteobacteria</taxon>
        <taxon>Rhodobacterales</taxon>
        <taxon>Roseobacteraceae</taxon>
        <taxon>Primorskyibacter</taxon>
    </lineage>
</organism>
<keyword evidence="3 7" id="KW-0812">Transmembrane</keyword>
<proteinExistence type="inferred from homology"/>
<name>A0A917AEM9_9RHOB</name>
<keyword evidence="6 7" id="KW-0472">Membrane</keyword>
<evidence type="ECO:0000256" key="1">
    <source>
        <dbReference type="ARBA" id="ARBA00004141"/>
    </source>
</evidence>
<protein>
    <submittedName>
        <fullName evidence="9">Rhomboid family intramembrane serine protease</fullName>
    </submittedName>
</protein>
<gene>
    <name evidence="9" type="ORF">GCM10011360_38110</name>
</gene>
<dbReference type="PROSITE" id="PS51257">
    <property type="entry name" value="PROKAR_LIPOPROTEIN"/>
    <property type="match status" value="1"/>
</dbReference>
<evidence type="ECO:0000259" key="8">
    <source>
        <dbReference type="Pfam" id="PF01694"/>
    </source>
</evidence>
<dbReference type="Proteomes" id="UP000612855">
    <property type="component" value="Unassembled WGS sequence"/>
</dbReference>
<evidence type="ECO:0000313" key="9">
    <source>
        <dbReference type="EMBL" id="GGE47237.1"/>
    </source>
</evidence>
<dbReference type="GO" id="GO:0006508">
    <property type="term" value="P:proteolysis"/>
    <property type="evidence" value="ECO:0007669"/>
    <property type="project" value="UniProtKB-KW"/>
</dbReference>
<dbReference type="Pfam" id="PF01694">
    <property type="entry name" value="Rhomboid"/>
    <property type="match status" value="1"/>
</dbReference>
<evidence type="ECO:0000256" key="2">
    <source>
        <dbReference type="ARBA" id="ARBA00009045"/>
    </source>
</evidence>
<reference evidence="10" key="1">
    <citation type="journal article" date="2019" name="Int. J. Syst. Evol. Microbiol.">
        <title>The Global Catalogue of Microorganisms (GCM) 10K type strain sequencing project: providing services to taxonomists for standard genome sequencing and annotation.</title>
        <authorList>
            <consortium name="The Broad Institute Genomics Platform"/>
            <consortium name="The Broad Institute Genome Sequencing Center for Infectious Disease"/>
            <person name="Wu L."/>
            <person name="Ma J."/>
        </authorList>
    </citation>
    <scope>NUCLEOTIDE SEQUENCE [LARGE SCALE GENOMIC DNA]</scope>
    <source>
        <strain evidence="10">CGMCC 1.12664</strain>
    </source>
</reference>
<dbReference type="AlphaFoldDB" id="A0A917AEM9"/>
<evidence type="ECO:0000256" key="3">
    <source>
        <dbReference type="ARBA" id="ARBA00022692"/>
    </source>
</evidence>
<comment type="subcellular location">
    <subcellularLocation>
        <location evidence="1">Membrane</location>
        <topology evidence="1">Multi-pass membrane protein</topology>
    </subcellularLocation>
</comment>
<dbReference type="PANTHER" id="PTHR43731:SF14">
    <property type="entry name" value="PRESENILIN-ASSOCIATED RHOMBOID-LIKE PROTEIN, MITOCHONDRIAL"/>
    <property type="match status" value="1"/>
</dbReference>
<sequence>MTQLRRRAAPEEFPEDGRLALTLVVLIAACTALELALSADDFGLIGSRPGLLRREAYDYGAFWPGLLRDWPANYPGQPALMFVTHAFLHGGLSHLAMNMITLWSLGNGVIARVGQRRFLAIYAISALGGGIGFGLLAGTLTPMVGASGALFGLAGAIIAWATLDRRADRLGLGPVLKVLAYLVALNLVMWLVLAGHLAWQTHLGGFIAGALAAIWLDR</sequence>
<feature type="transmembrane region" description="Helical" evidence="7">
    <location>
        <begin position="79"/>
        <end position="106"/>
    </location>
</feature>
<dbReference type="InterPro" id="IPR022764">
    <property type="entry name" value="Peptidase_S54_rhomboid_dom"/>
</dbReference>
<dbReference type="GO" id="GO:0016020">
    <property type="term" value="C:membrane"/>
    <property type="evidence" value="ECO:0007669"/>
    <property type="project" value="UniProtKB-SubCell"/>
</dbReference>
<dbReference type="InterPro" id="IPR035952">
    <property type="entry name" value="Rhomboid-like_sf"/>
</dbReference>
<feature type="transmembrane region" description="Helical" evidence="7">
    <location>
        <begin position="199"/>
        <end position="216"/>
    </location>
</feature>
<feature type="transmembrane region" description="Helical" evidence="7">
    <location>
        <begin position="118"/>
        <end position="137"/>
    </location>
</feature>
<dbReference type="SUPFAM" id="SSF144091">
    <property type="entry name" value="Rhomboid-like"/>
    <property type="match status" value="1"/>
</dbReference>
<evidence type="ECO:0000256" key="6">
    <source>
        <dbReference type="ARBA" id="ARBA00023136"/>
    </source>
</evidence>
<dbReference type="InterPro" id="IPR050925">
    <property type="entry name" value="Rhomboid_protease_S54"/>
</dbReference>
<evidence type="ECO:0000256" key="5">
    <source>
        <dbReference type="ARBA" id="ARBA00022989"/>
    </source>
</evidence>
<accession>A0A917AEM9</accession>
<comment type="caution">
    <text evidence="9">The sequence shown here is derived from an EMBL/GenBank/DDBJ whole genome shotgun (WGS) entry which is preliminary data.</text>
</comment>
<keyword evidence="4" id="KW-0378">Hydrolase</keyword>
<dbReference type="EMBL" id="BMFJ01000002">
    <property type="protein sequence ID" value="GGE47237.1"/>
    <property type="molecule type" value="Genomic_DNA"/>
</dbReference>